<name>A0A1X7VMK4_AMPQE</name>
<feature type="binding site" evidence="3">
    <location>
        <position position="206"/>
    </location>
    <ligand>
        <name>a divalent metal cation</name>
        <dbReference type="ChEBI" id="CHEBI:60240"/>
        <label>2</label>
    </ligand>
</feature>
<dbReference type="KEGG" id="aqu:100634509"/>
<sequence>MATELKGKVLTVLGPVSPDELGVVLPHEHLLLDFGKAWTPKPPEYGGTGDIKDLPLAIENLGAIRQYPYSNASNIMVDSEEDLVQELKLYKASGGGTLCDVTITGIRTKPQSLPLLSTSSGVHIVHGTGYYTKRFIPPDVKDMTIHEISDTIVREIMEGLPGTSPPVRCGIIGEIGCSWPLNEFEKKVLQGSAIAQRKTGAPLIIHPGRNERAPFDIVDILKEAGADLSRTVMSHIDRTILDSASLIKFAETGCGVELDLFGIECSHYQFNVDVDMPNDGQRIQMVKCLVDGGYKDRIFISHDIHTKHRLVKYGGHGYSHIINNVAPMMVNRGIPRDVVDQIMIENPKKWLTFV</sequence>
<dbReference type="InParanoid" id="A0A1X7VMK4"/>
<evidence type="ECO:0000256" key="4">
    <source>
        <dbReference type="PROSITE-ProRule" id="PRU00679"/>
    </source>
</evidence>
<reference evidence="6" key="1">
    <citation type="journal article" date="2010" name="Nature">
        <title>The Amphimedon queenslandica genome and the evolution of animal complexity.</title>
        <authorList>
            <person name="Srivastava M."/>
            <person name="Simakov O."/>
            <person name="Chapman J."/>
            <person name="Fahey B."/>
            <person name="Gauthier M.E."/>
            <person name="Mitros T."/>
            <person name="Richards G.S."/>
            <person name="Conaco C."/>
            <person name="Dacre M."/>
            <person name="Hellsten U."/>
            <person name="Larroux C."/>
            <person name="Putnam N.H."/>
            <person name="Stanke M."/>
            <person name="Adamska M."/>
            <person name="Darling A."/>
            <person name="Degnan S.M."/>
            <person name="Oakley T.H."/>
            <person name="Plachetzki D.C."/>
            <person name="Zhai Y."/>
            <person name="Adamski M."/>
            <person name="Calcino A."/>
            <person name="Cummins S.F."/>
            <person name="Goodstein D.M."/>
            <person name="Harris C."/>
            <person name="Jackson D.J."/>
            <person name="Leys S.P."/>
            <person name="Shu S."/>
            <person name="Woodcroft B.J."/>
            <person name="Vervoort M."/>
            <person name="Kosik K.S."/>
            <person name="Manning G."/>
            <person name="Degnan B.M."/>
            <person name="Rokhsar D.S."/>
        </authorList>
    </citation>
    <scope>NUCLEOTIDE SEQUENCE [LARGE SCALE GENOMIC DNA]</scope>
</reference>
<comment type="cofactor">
    <cofactor evidence="3">
        <name>a divalent metal cation</name>
        <dbReference type="ChEBI" id="CHEBI:60240"/>
    </cofactor>
    <text evidence="3">Binds 2 divalent metal cations per subunit.</text>
</comment>
<gene>
    <name evidence="5" type="primary">100634509</name>
</gene>
<feature type="binding site" evidence="3">
    <location>
        <position position="27"/>
    </location>
    <ligand>
        <name>a divalent metal cation</name>
        <dbReference type="ChEBI" id="CHEBI:60240"/>
        <label>1</label>
    </ligand>
</feature>
<dbReference type="PANTHER" id="PTHR10819">
    <property type="entry name" value="PHOSPHOTRIESTERASE-RELATED"/>
    <property type="match status" value="1"/>
</dbReference>
<keyword evidence="6" id="KW-1185">Reference proteome</keyword>
<dbReference type="PROSITE" id="PS51347">
    <property type="entry name" value="PHOSPHOTRIESTERASE_2"/>
    <property type="match status" value="1"/>
</dbReference>
<dbReference type="PANTHER" id="PTHR10819:SF3">
    <property type="entry name" value="PHOSPHOTRIESTERASE-RELATED PROTEIN"/>
    <property type="match status" value="1"/>
</dbReference>
<feature type="binding site" evidence="3">
    <location>
        <position position="235"/>
    </location>
    <ligand>
        <name>a divalent metal cation</name>
        <dbReference type="ChEBI" id="CHEBI:60240"/>
        <label>2</label>
    </ligand>
</feature>
<reference evidence="5" key="2">
    <citation type="submission" date="2017-05" db="UniProtKB">
        <authorList>
            <consortium name="EnsemblMetazoa"/>
        </authorList>
    </citation>
    <scope>IDENTIFICATION</scope>
</reference>
<dbReference type="SUPFAM" id="SSF51556">
    <property type="entry name" value="Metallo-dependent hydrolases"/>
    <property type="match status" value="1"/>
</dbReference>
<organism evidence="5">
    <name type="scientific">Amphimedon queenslandica</name>
    <name type="common">Sponge</name>
    <dbReference type="NCBI Taxonomy" id="400682"/>
    <lineage>
        <taxon>Eukaryota</taxon>
        <taxon>Metazoa</taxon>
        <taxon>Porifera</taxon>
        <taxon>Demospongiae</taxon>
        <taxon>Heteroscleromorpha</taxon>
        <taxon>Haplosclerida</taxon>
        <taxon>Niphatidae</taxon>
        <taxon>Amphimedon</taxon>
    </lineage>
</organism>
<comment type="caution">
    <text evidence="4">Lacks conserved residue(s) required for the propagation of feature annotation.</text>
</comment>
<feature type="binding site" evidence="3">
    <location>
        <position position="174"/>
    </location>
    <ligand>
        <name>a divalent metal cation</name>
        <dbReference type="ChEBI" id="CHEBI:60240"/>
        <label>1</label>
    </ligand>
</feature>
<dbReference type="Gene3D" id="3.20.20.140">
    <property type="entry name" value="Metal-dependent hydrolases"/>
    <property type="match status" value="1"/>
</dbReference>
<dbReference type="GO" id="GO:0008270">
    <property type="term" value="F:zinc ion binding"/>
    <property type="evidence" value="ECO:0007669"/>
    <property type="project" value="InterPro"/>
</dbReference>
<dbReference type="EnsemblMetazoa" id="XM_011411474.2">
    <property type="protein sequence ID" value="XP_011409776.2"/>
    <property type="gene ID" value="LOC100634509"/>
</dbReference>
<dbReference type="Proteomes" id="UP000007879">
    <property type="component" value="Unassembled WGS sequence"/>
</dbReference>
<accession>A0A1X7VMK4</accession>
<dbReference type="OrthoDB" id="9998343at2759"/>
<evidence type="ECO:0000313" key="5">
    <source>
        <dbReference type="EnsemblMetazoa" id="Aqu2.1.41075_001"/>
    </source>
</evidence>
<feature type="binding site" evidence="3">
    <location>
        <position position="174"/>
    </location>
    <ligand>
        <name>a divalent metal cation</name>
        <dbReference type="ChEBI" id="CHEBI:60240"/>
        <label>2</label>
    </ligand>
</feature>
<protein>
    <submittedName>
        <fullName evidence="5">Uncharacterized protein</fullName>
    </submittedName>
</protein>
<dbReference type="GO" id="GO:0016787">
    <property type="term" value="F:hydrolase activity"/>
    <property type="evidence" value="ECO:0007669"/>
    <property type="project" value="UniProtKB-KW"/>
</dbReference>
<evidence type="ECO:0000256" key="2">
    <source>
        <dbReference type="ARBA" id="ARBA00022801"/>
    </source>
</evidence>
<dbReference type="eggNOG" id="ENOG502QQQR">
    <property type="taxonomic scope" value="Eukaryota"/>
</dbReference>
<keyword evidence="2" id="KW-0378">Hydrolase</keyword>
<dbReference type="AlphaFoldDB" id="A0A1X7VMK4"/>
<dbReference type="OMA" id="LMHEHIF"/>
<comment type="similarity">
    <text evidence="4">Belongs to the metallo-dependent hydrolases superfamily. Phosphotriesterase family.</text>
</comment>
<keyword evidence="1 3" id="KW-0479">Metal-binding</keyword>
<proteinExistence type="inferred from homology"/>
<feature type="binding site" evidence="3">
    <location>
        <position position="29"/>
    </location>
    <ligand>
        <name>a divalent metal cation</name>
        <dbReference type="ChEBI" id="CHEBI:60240"/>
        <label>1</label>
    </ligand>
</feature>
<dbReference type="Pfam" id="PF02126">
    <property type="entry name" value="PTE"/>
    <property type="match status" value="1"/>
</dbReference>
<dbReference type="InterPro" id="IPR001559">
    <property type="entry name" value="Phosphotriesterase"/>
</dbReference>
<evidence type="ECO:0000256" key="3">
    <source>
        <dbReference type="PIRSR" id="PIRSR601559-52"/>
    </source>
</evidence>
<evidence type="ECO:0000256" key="1">
    <source>
        <dbReference type="ARBA" id="ARBA00022723"/>
    </source>
</evidence>
<dbReference type="EnsemblMetazoa" id="Aqu2.1.41075_001">
    <property type="protein sequence ID" value="Aqu2.1.41075_001"/>
    <property type="gene ID" value="Aqu2.1.41075"/>
</dbReference>
<evidence type="ECO:0000313" key="6">
    <source>
        <dbReference type="Proteomes" id="UP000007879"/>
    </source>
</evidence>
<dbReference type="STRING" id="400682.A0A1X7VMK4"/>
<feature type="binding site" evidence="3">
    <location>
        <position position="303"/>
    </location>
    <ligand>
        <name>a divalent metal cation</name>
        <dbReference type="ChEBI" id="CHEBI:60240"/>
        <label>1</label>
    </ligand>
</feature>
<dbReference type="InterPro" id="IPR032466">
    <property type="entry name" value="Metal_Hydrolase"/>
</dbReference>